<feature type="region of interest" description="Disordered" evidence="1">
    <location>
        <begin position="1"/>
        <end position="21"/>
    </location>
</feature>
<gene>
    <name evidence="2" type="ORF">DCAF_LOCUS8177</name>
</gene>
<reference evidence="2 3" key="1">
    <citation type="submission" date="2024-01" db="EMBL/GenBank/DDBJ databases">
        <authorList>
            <person name="Waweru B."/>
        </authorList>
    </citation>
    <scope>NUCLEOTIDE SEQUENCE [LARGE SCALE GENOMIC DNA]</scope>
</reference>
<dbReference type="AlphaFoldDB" id="A0AAV1R8V6"/>
<feature type="compositionally biased region" description="Polar residues" evidence="1">
    <location>
        <begin position="1"/>
        <end position="20"/>
    </location>
</feature>
<sequence length="94" mass="10555">MPIRSTQLLSSRATTSSGIEHTSERVGKLLTKFRALTFNETLSVRLANLVNYRESHNIGIAWLVTLSYIFRLLSSKSRSTNIIACKNLLSLTEN</sequence>
<organism evidence="2 3">
    <name type="scientific">Dovyalis caffra</name>
    <dbReference type="NCBI Taxonomy" id="77055"/>
    <lineage>
        <taxon>Eukaryota</taxon>
        <taxon>Viridiplantae</taxon>
        <taxon>Streptophyta</taxon>
        <taxon>Embryophyta</taxon>
        <taxon>Tracheophyta</taxon>
        <taxon>Spermatophyta</taxon>
        <taxon>Magnoliopsida</taxon>
        <taxon>eudicotyledons</taxon>
        <taxon>Gunneridae</taxon>
        <taxon>Pentapetalae</taxon>
        <taxon>rosids</taxon>
        <taxon>fabids</taxon>
        <taxon>Malpighiales</taxon>
        <taxon>Salicaceae</taxon>
        <taxon>Flacourtieae</taxon>
        <taxon>Dovyalis</taxon>
    </lineage>
</organism>
<evidence type="ECO:0000313" key="3">
    <source>
        <dbReference type="Proteomes" id="UP001314170"/>
    </source>
</evidence>
<dbReference type="EMBL" id="CAWUPB010000913">
    <property type="protein sequence ID" value="CAK7330863.1"/>
    <property type="molecule type" value="Genomic_DNA"/>
</dbReference>
<proteinExistence type="predicted"/>
<protein>
    <submittedName>
        <fullName evidence="2">Uncharacterized protein</fullName>
    </submittedName>
</protein>
<evidence type="ECO:0000313" key="2">
    <source>
        <dbReference type="EMBL" id="CAK7330863.1"/>
    </source>
</evidence>
<comment type="caution">
    <text evidence="2">The sequence shown here is derived from an EMBL/GenBank/DDBJ whole genome shotgun (WGS) entry which is preliminary data.</text>
</comment>
<accession>A0AAV1R8V6</accession>
<keyword evidence="3" id="KW-1185">Reference proteome</keyword>
<name>A0AAV1R8V6_9ROSI</name>
<dbReference type="Proteomes" id="UP001314170">
    <property type="component" value="Unassembled WGS sequence"/>
</dbReference>
<evidence type="ECO:0000256" key="1">
    <source>
        <dbReference type="SAM" id="MobiDB-lite"/>
    </source>
</evidence>